<reference evidence="1 2" key="1">
    <citation type="submission" date="2020-08" db="EMBL/GenBank/DDBJ databases">
        <title>Genomic Encyclopedia of Type Strains, Phase III (KMG-III): the genomes of soil and plant-associated and newly described type strains.</title>
        <authorList>
            <person name="Whitman W."/>
        </authorList>
    </citation>
    <scope>NUCLEOTIDE SEQUENCE [LARGE SCALE GENOMIC DNA]</scope>
    <source>
        <strain evidence="1 2">CECT 5862</strain>
    </source>
</reference>
<organism evidence="1 2">
    <name type="scientific">Paenibacillus phyllosphaerae</name>
    <dbReference type="NCBI Taxonomy" id="274593"/>
    <lineage>
        <taxon>Bacteria</taxon>
        <taxon>Bacillati</taxon>
        <taxon>Bacillota</taxon>
        <taxon>Bacilli</taxon>
        <taxon>Bacillales</taxon>
        <taxon>Paenibacillaceae</taxon>
        <taxon>Paenibacillus</taxon>
    </lineage>
</organism>
<accession>A0A7W5AW71</accession>
<keyword evidence="2" id="KW-1185">Reference proteome</keyword>
<name>A0A7W5AW71_9BACL</name>
<dbReference type="AlphaFoldDB" id="A0A7W5AW71"/>
<proteinExistence type="predicted"/>
<evidence type="ECO:0000313" key="2">
    <source>
        <dbReference type="Proteomes" id="UP000570361"/>
    </source>
</evidence>
<protein>
    <submittedName>
        <fullName evidence="1">Uncharacterized protein</fullName>
    </submittedName>
</protein>
<evidence type="ECO:0000313" key="1">
    <source>
        <dbReference type="EMBL" id="MBB3109792.1"/>
    </source>
</evidence>
<dbReference type="Proteomes" id="UP000570361">
    <property type="component" value="Unassembled WGS sequence"/>
</dbReference>
<dbReference type="EMBL" id="JACHXK010000003">
    <property type="protein sequence ID" value="MBB3109792.1"/>
    <property type="molecule type" value="Genomic_DNA"/>
</dbReference>
<sequence>MSVQSNFHPEAEAPIIELSQLVGDAQIRDLFQGMKLLSKQELEELRDSLEIMALHTY</sequence>
<gene>
    <name evidence="1" type="ORF">FHS18_001855</name>
</gene>
<comment type="caution">
    <text evidence="1">The sequence shown here is derived from an EMBL/GenBank/DDBJ whole genome shotgun (WGS) entry which is preliminary data.</text>
</comment>
<dbReference type="RefSeq" id="WP_183599208.1">
    <property type="nucleotide sequence ID" value="NZ_JACHXK010000003.1"/>
</dbReference>